<comment type="caution">
    <text evidence="1">The sequence shown here is derived from an EMBL/GenBank/DDBJ whole genome shotgun (WGS) entry which is preliminary data.</text>
</comment>
<sequence length="170" mass="18629">MTLTVHGHLVDLGGVVLLNVAQDADVVVLHKVDGDAFPAIPARAADSAEARGKREWSHCGKRSPSPRALWEAYLWINPCSPSDKSLFKGCVFLRDTEDMSLKANTTPVTLNTIHKYNKYQDFLTKHPAWSASYNMLPIIQFADILAHIGAPNAGVALYVHVVSQGQKPLD</sequence>
<organism evidence="1">
    <name type="scientific">Lamprotornis superbus</name>
    <dbReference type="NCBI Taxonomy" id="245042"/>
    <lineage>
        <taxon>Eukaryota</taxon>
        <taxon>Metazoa</taxon>
        <taxon>Chordata</taxon>
        <taxon>Craniata</taxon>
        <taxon>Vertebrata</taxon>
        <taxon>Euteleostomi</taxon>
        <taxon>Archelosauria</taxon>
        <taxon>Archosauria</taxon>
        <taxon>Dinosauria</taxon>
        <taxon>Saurischia</taxon>
        <taxon>Theropoda</taxon>
        <taxon>Coelurosauria</taxon>
        <taxon>Aves</taxon>
        <taxon>Neognathae</taxon>
        <taxon>Neoaves</taxon>
        <taxon>Telluraves</taxon>
        <taxon>Australaves</taxon>
        <taxon>Passeriformes</taxon>
        <taxon>Sturnidae</taxon>
        <taxon>Lamprotornis</taxon>
    </lineage>
</organism>
<dbReference type="Proteomes" id="UP000618051">
    <property type="component" value="Unassembled WGS sequence"/>
</dbReference>
<dbReference type="AlphaFoldDB" id="A0A835TRA0"/>
<proteinExistence type="predicted"/>
<keyword evidence="3" id="KW-1185">Reference proteome</keyword>
<reference evidence="2" key="3">
    <citation type="submission" date="2022-01" db="EMBL/GenBank/DDBJ databases">
        <authorList>
            <person name="Rubenstein D.R."/>
        </authorList>
    </citation>
    <scope>NUCLEOTIDE SEQUENCE</scope>
    <source>
        <strain evidence="2">SS15</strain>
        <tissue evidence="2">Liver</tissue>
    </source>
</reference>
<evidence type="ECO:0000313" key="1">
    <source>
        <dbReference type="EMBL" id="KAG0114783.1"/>
    </source>
</evidence>
<reference evidence="1" key="1">
    <citation type="submission" date="2020-10" db="EMBL/GenBank/DDBJ databases">
        <title>Feather gene expression reveals the developmental basis of iridescence in African starlings.</title>
        <authorList>
            <person name="Rubenstein D.R."/>
        </authorList>
    </citation>
    <scope>NUCLEOTIDE SEQUENCE</scope>
    <source>
        <strain evidence="1">SS15</strain>
        <tissue evidence="1">Liver</tissue>
    </source>
</reference>
<accession>A0A835TRA0</accession>
<protein>
    <submittedName>
        <fullName evidence="1">Uncharacterized protein</fullName>
    </submittedName>
</protein>
<reference evidence="2 3" key="2">
    <citation type="journal article" date="2021" name="J. Hered.">
        <title>Feather Gene Expression Elucidates the Developmental Basis of Plumage Iridescence in African Starlings.</title>
        <authorList>
            <person name="Rubenstein D.R."/>
            <person name="Corvelo A."/>
            <person name="MacManes M.D."/>
            <person name="Maia R."/>
            <person name="Narzisi G."/>
            <person name="Rousaki A."/>
            <person name="Vandenabeele P."/>
            <person name="Shawkey M.D."/>
            <person name="Solomon J."/>
        </authorList>
    </citation>
    <scope>NUCLEOTIDE SEQUENCE [LARGE SCALE GENOMIC DNA]</scope>
    <source>
        <strain evidence="2">SS15</strain>
    </source>
</reference>
<dbReference type="EMBL" id="JADDUC010000264">
    <property type="protein sequence ID" value="KAG0114783.1"/>
    <property type="molecule type" value="Genomic_DNA"/>
</dbReference>
<dbReference type="EMBL" id="JADDUC020000003">
    <property type="protein sequence ID" value="KAI1240434.1"/>
    <property type="molecule type" value="Genomic_DNA"/>
</dbReference>
<name>A0A835TRA0_9PASS</name>
<evidence type="ECO:0000313" key="2">
    <source>
        <dbReference type="EMBL" id="KAI1240434.1"/>
    </source>
</evidence>
<evidence type="ECO:0000313" key="3">
    <source>
        <dbReference type="Proteomes" id="UP000618051"/>
    </source>
</evidence>
<gene>
    <name evidence="2" type="ORF">IHE44_0008857</name>
    <name evidence="1" type="ORF">IHE44_007245</name>
</gene>